<keyword evidence="3" id="KW-1185">Reference proteome</keyword>
<dbReference type="RefSeq" id="WP_120042999.1">
    <property type="nucleotide sequence ID" value="NZ_QZFU01000024.1"/>
</dbReference>
<evidence type="ECO:0000313" key="3">
    <source>
        <dbReference type="Proteomes" id="UP000266677"/>
    </source>
</evidence>
<evidence type="ECO:0000256" key="1">
    <source>
        <dbReference type="SAM" id="Coils"/>
    </source>
</evidence>
<organism evidence="2 3">
    <name type="scientific">Nocardia panacis</name>
    <dbReference type="NCBI Taxonomy" id="2340916"/>
    <lineage>
        <taxon>Bacteria</taxon>
        <taxon>Bacillati</taxon>
        <taxon>Actinomycetota</taxon>
        <taxon>Actinomycetes</taxon>
        <taxon>Mycobacteriales</taxon>
        <taxon>Nocardiaceae</taxon>
        <taxon>Nocardia</taxon>
    </lineage>
</organism>
<proteinExistence type="predicted"/>
<dbReference type="EMBL" id="QZFU01000024">
    <property type="protein sequence ID" value="RJO72979.1"/>
    <property type="molecule type" value="Genomic_DNA"/>
</dbReference>
<evidence type="ECO:0000313" key="2">
    <source>
        <dbReference type="EMBL" id="RJO72979.1"/>
    </source>
</evidence>
<accession>A0A3A4K089</accession>
<reference evidence="2 3" key="1">
    <citation type="submission" date="2018-09" db="EMBL/GenBank/DDBJ databases">
        <title>YIM PH21274 draft genome.</title>
        <authorList>
            <person name="Miao C."/>
        </authorList>
    </citation>
    <scope>NUCLEOTIDE SEQUENCE [LARGE SCALE GENOMIC DNA]</scope>
    <source>
        <strain evidence="2 3">YIM PH 21724</strain>
    </source>
</reference>
<protein>
    <recommendedName>
        <fullName evidence="4">DUF2746 domain-containing protein</fullName>
    </recommendedName>
</protein>
<sequence>MALMTVWEVLAAGLGGGTVTAVVSGVTNRRLIAAQARTHDAATLVKVTEAYDQLIEELREERRDLRDERRALQDELVAAHSDNRALREEVAASRSEIAALRTEVGALKADLRRVLQGDQPLADWLAS</sequence>
<comment type="caution">
    <text evidence="2">The sequence shown here is derived from an EMBL/GenBank/DDBJ whole genome shotgun (WGS) entry which is preliminary data.</text>
</comment>
<evidence type="ECO:0008006" key="4">
    <source>
        <dbReference type="Google" id="ProtNLM"/>
    </source>
</evidence>
<dbReference type="OrthoDB" id="9850088at2"/>
<dbReference type="Proteomes" id="UP000266677">
    <property type="component" value="Unassembled WGS sequence"/>
</dbReference>
<keyword evidence="1" id="KW-0175">Coiled coil</keyword>
<feature type="coiled-coil region" evidence="1">
    <location>
        <begin position="44"/>
        <end position="103"/>
    </location>
</feature>
<dbReference type="Gene3D" id="1.20.5.340">
    <property type="match status" value="1"/>
</dbReference>
<name>A0A3A4K089_9NOCA</name>
<gene>
    <name evidence="2" type="ORF">D5S18_22150</name>
</gene>
<dbReference type="AlphaFoldDB" id="A0A3A4K089"/>